<reference evidence="1 2" key="1">
    <citation type="journal article" date="2012" name="ISME J.">
        <title>Nitrification expanded: discovery, physiology and genomics of a nitrite-oxidizing bacterium from the phylum Chloroflexi.</title>
        <authorList>
            <person name="Sorokin D.Y."/>
            <person name="Lucker S."/>
            <person name="Vejmelkova D."/>
            <person name="Kostrikina N.A."/>
            <person name="Kleerebezem R."/>
            <person name="Rijpstra W.I."/>
            <person name="Damste J.S."/>
            <person name="Le Paslier D."/>
            <person name="Muyzer G."/>
            <person name="Wagner M."/>
            <person name="van Loosdrecht M.C."/>
            <person name="Daims H."/>
        </authorList>
    </citation>
    <scope>NUCLEOTIDE SEQUENCE [LARGE SCALE GENOMIC DNA]</scope>
    <source>
        <strain evidence="2">none</strain>
    </source>
</reference>
<keyword evidence="2" id="KW-1185">Reference proteome</keyword>
<dbReference type="AlphaFoldDB" id="I4ELP9"/>
<evidence type="ECO:0000313" key="1">
    <source>
        <dbReference type="EMBL" id="CCF85611.1"/>
    </source>
</evidence>
<comment type="caution">
    <text evidence="1">The sequence shown here is derived from an EMBL/GenBank/DDBJ whole genome shotgun (WGS) entry which is preliminary data.</text>
</comment>
<proteinExistence type="predicted"/>
<sequence length="68" mass="7582">MVNDALRREQLDVNVVPATVMLARTISYHGRLAAELPPRAANLISAIWEEGYWQVFEPGGETGDDIQE</sequence>
<accession>I4ELP9</accession>
<dbReference type="Proteomes" id="UP000004221">
    <property type="component" value="Unassembled WGS sequence"/>
</dbReference>
<evidence type="ECO:0000313" key="2">
    <source>
        <dbReference type="Proteomes" id="UP000004221"/>
    </source>
</evidence>
<name>I4ELP9_9BACT</name>
<dbReference type="EMBL" id="CAGS01000472">
    <property type="protein sequence ID" value="CCF85611.1"/>
    <property type="molecule type" value="Genomic_DNA"/>
</dbReference>
<gene>
    <name evidence="1" type="ORF">NITHO_5230001</name>
</gene>
<protein>
    <submittedName>
        <fullName evidence="1">Uncharacterized protein</fullName>
    </submittedName>
</protein>
<organism evidence="1 2">
    <name type="scientific">Nitrolancea hollandica Lb</name>
    <dbReference type="NCBI Taxonomy" id="1129897"/>
    <lineage>
        <taxon>Bacteria</taxon>
        <taxon>Pseudomonadati</taxon>
        <taxon>Thermomicrobiota</taxon>
        <taxon>Thermomicrobia</taxon>
        <taxon>Sphaerobacterales</taxon>
        <taxon>Sphaerobacterineae</taxon>
        <taxon>Sphaerobacteraceae</taxon>
        <taxon>Nitrolancea</taxon>
    </lineage>
</organism>